<protein>
    <submittedName>
        <fullName evidence="2">PIN domain protein</fullName>
    </submittedName>
</protein>
<dbReference type="SUPFAM" id="SSF88723">
    <property type="entry name" value="PIN domain-like"/>
    <property type="match status" value="1"/>
</dbReference>
<accession>A0A517LU54</accession>
<keyword evidence="3" id="KW-1185">Reference proteome</keyword>
<reference evidence="2 3" key="1">
    <citation type="submission" date="2019-02" db="EMBL/GenBank/DDBJ databases">
        <title>Deep-cultivation of Planctomycetes and their phenomic and genomic characterization uncovers novel biology.</title>
        <authorList>
            <person name="Wiegand S."/>
            <person name="Jogler M."/>
            <person name="Boedeker C."/>
            <person name="Pinto D."/>
            <person name="Vollmers J."/>
            <person name="Rivas-Marin E."/>
            <person name="Kohn T."/>
            <person name="Peeters S.H."/>
            <person name="Heuer A."/>
            <person name="Rast P."/>
            <person name="Oberbeckmann S."/>
            <person name="Bunk B."/>
            <person name="Jeske O."/>
            <person name="Meyerdierks A."/>
            <person name="Storesund J.E."/>
            <person name="Kallscheuer N."/>
            <person name="Luecker S."/>
            <person name="Lage O.M."/>
            <person name="Pohl T."/>
            <person name="Merkel B.J."/>
            <person name="Hornburger P."/>
            <person name="Mueller R.-W."/>
            <person name="Bruemmer F."/>
            <person name="Labrenz M."/>
            <person name="Spormann A.M."/>
            <person name="Op den Camp H."/>
            <person name="Overmann J."/>
            <person name="Amann R."/>
            <person name="Jetten M.S.M."/>
            <person name="Mascher T."/>
            <person name="Medema M.H."/>
            <person name="Devos D.P."/>
            <person name="Kaster A.-K."/>
            <person name="Ovreas L."/>
            <person name="Rohde M."/>
            <person name="Galperin M.Y."/>
            <person name="Jogler C."/>
        </authorList>
    </citation>
    <scope>NUCLEOTIDE SEQUENCE [LARGE SCALE GENOMIC DNA]</scope>
    <source>
        <strain evidence="2 3">EC9</strain>
    </source>
</reference>
<dbReference type="RefSeq" id="WP_145341762.1">
    <property type="nucleotide sequence ID" value="NZ_CP036261.1"/>
</dbReference>
<evidence type="ECO:0000313" key="3">
    <source>
        <dbReference type="Proteomes" id="UP000319557"/>
    </source>
</evidence>
<name>A0A517LU54_9BACT</name>
<dbReference type="Proteomes" id="UP000319557">
    <property type="component" value="Chromosome"/>
</dbReference>
<dbReference type="KEGG" id="ruv:EC9_03140"/>
<dbReference type="Pfam" id="PF01850">
    <property type="entry name" value="PIN"/>
    <property type="match status" value="1"/>
</dbReference>
<dbReference type="AlphaFoldDB" id="A0A517LU54"/>
<organism evidence="2 3">
    <name type="scientific">Rosistilla ulvae</name>
    <dbReference type="NCBI Taxonomy" id="1930277"/>
    <lineage>
        <taxon>Bacteria</taxon>
        <taxon>Pseudomonadati</taxon>
        <taxon>Planctomycetota</taxon>
        <taxon>Planctomycetia</taxon>
        <taxon>Pirellulales</taxon>
        <taxon>Pirellulaceae</taxon>
        <taxon>Rosistilla</taxon>
    </lineage>
</organism>
<dbReference type="OrthoDB" id="9798990at2"/>
<dbReference type="PANTHER" id="PTHR36173:SF2">
    <property type="entry name" value="RIBONUCLEASE VAPC16"/>
    <property type="match status" value="1"/>
</dbReference>
<dbReference type="InterPro" id="IPR052919">
    <property type="entry name" value="TA_system_RNase"/>
</dbReference>
<gene>
    <name evidence="2" type="ORF">EC9_03140</name>
</gene>
<dbReference type="InterPro" id="IPR029060">
    <property type="entry name" value="PIN-like_dom_sf"/>
</dbReference>
<feature type="domain" description="PIN" evidence="1">
    <location>
        <begin position="4"/>
        <end position="116"/>
    </location>
</feature>
<sequence>MRLLLDTHVVLWWLDDPNLLSDDARNAIAEPANQVFFSAVVAWEIAVKRSLGKLTAPADIASAIANAGFDELPVKSDHAWAVESLPNHHRDPFDRMLIAQAMREDYTLVSRDTAMPAYSMPLIVA</sequence>
<proteinExistence type="predicted"/>
<dbReference type="Gene3D" id="3.40.50.1010">
    <property type="entry name" value="5'-nuclease"/>
    <property type="match status" value="1"/>
</dbReference>
<dbReference type="CDD" id="cd09872">
    <property type="entry name" value="PIN_Sll0205-like"/>
    <property type="match status" value="1"/>
</dbReference>
<dbReference type="InterPro" id="IPR041705">
    <property type="entry name" value="PIN_Sll0205"/>
</dbReference>
<evidence type="ECO:0000313" key="2">
    <source>
        <dbReference type="EMBL" id="QDS86155.1"/>
    </source>
</evidence>
<dbReference type="InterPro" id="IPR002716">
    <property type="entry name" value="PIN_dom"/>
</dbReference>
<dbReference type="PANTHER" id="PTHR36173">
    <property type="entry name" value="RIBONUCLEASE VAPC16-RELATED"/>
    <property type="match status" value="1"/>
</dbReference>
<dbReference type="EMBL" id="CP036261">
    <property type="protein sequence ID" value="QDS86155.1"/>
    <property type="molecule type" value="Genomic_DNA"/>
</dbReference>
<evidence type="ECO:0000259" key="1">
    <source>
        <dbReference type="Pfam" id="PF01850"/>
    </source>
</evidence>